<dbReference type="EMBL" id="LT629695">
    <property type="protein sequence ID" value="SDH37918.1"/>
    <property type="molecule type" value="Genomic_DNA"/>
</dbReference>
<name>A0A1G8BXR2_9MICO</name>
<feature type="transmembrane region" description="Helical" evidence="1">
    <location>
        <begin position="40"/>
        <end position="65"/>
    </location>
</feature>
<gene>
    <name evidence="2" type="ORF">SAMN04489720_1091</name>
</gene>
<reference evidence="3" key="1">
    <citation type="submission" date="2016-10" db="EMBL/GenBank/DDBJ databases">
        <authorList>
            <person name="Varghese N."/>
            <person name="Submissions S."/>
        </authorList>
    </citation>
    <scope>NUCLEOTIDE SEQUENCE [LARGE SCALE GENOMIC DNA]</scope>
    <source>
        <strain evidence="3">DSM 22002</strain>
    </source>
</reference>
<dbReference type="Proteomes" id="UP000198822">
    <property type="component" value="Chromosome I"/>
</dbReference>
<evidence type="ECO:0000256" key="1">
    <source>
        <dbReference type="SAM" id="Phobius"/>
    </source>
</evidence>
<accession>A0A1G8BXR2</accession>
<dbReference type="STRING" id="399736.SAMN04489720_1091"/>
<sequence>MKPLEHTSALGWIIALSVIGTLIFLFATVASNGYGGPSPVWIGLTAFCGAFFVPAVVGSIVLHGVKQMLTQTRGSETVATSIADSTVAPPTTEPPAAI</sequence>
<evidence type="ECO:0000313" key="3">
    <source>
        <dbReference type="Proteomes" id="UP000198822"/>
    </source>
</evidence>
<keyword evidence="1" id="KW-1133">Transmembrane helix</keyword>
<keyword evidence="1" id="KW-0472">Membrane</keyword>
<feature type="transmembrane region" description="Helical" evidence="1">
    <location>
        <begin position="12"/>
        <end position="34"/>
    </location>
</feature>
<organism evidence="2 3">
    <name type="scientific">Agrococcus jejuensis</name>
    <dbReference type="NCBI Taxonomy" id="399736"/>
    <lineage>
        <taxon>Bacteria</taxon>
        <taxon>Bacillati</taxon>
        <taxon>Actinomycetota</taxon>
        <taxon>Actinomycetes</taxon>
        <taxon>Micrococcales</taxon>
        <taxon>Microbacteriaceae</taxon>
        <taxon>Agrococcus</taxon>
    </lineage>
</organism>
<keyword evidence="1" id="KW-0812">Transmembrane</keyword>
<dbReference type="AlphaFoldDB" id="A0A1G8BXR2"/>
<protein>
    <submittedName>
        <fullName evidence="2">Uncharacterized protein</fullName>
    </submittedName>
</protein>
<keyword evidence="3" id="KW-1185">Reference proteome</keyword>
<dbReference type="RefSeq" id="WP_092503148.1">
    <property type="nucleotide sequence ID" value="NZ_LT629695.1"/>
</dbReference>
<evidence type="ECO:0000313" key="2">
    <source>
        <dbReference type="EMBL" id="SDH37918.1"/>
    </source>
</evidence>
<proteinExistence type="predicted"/>